<keyword evidence="2" id="KW-0472">Membrane</keyword>
<feature type="transmembrane region" description="Helical" evidence="2">
    <location>
        <begin position="6"/>
        <end position="26"/>
    </location>
</feature>
<evidence type="ECO:0000256" key="2">
    <source>
        <dbReference type="SAM" id="Phobius"/>
    </source>
</evidence>
<accession>A0A4Z0Q2M1</accession>
<dbReference type="RefSeq" id="WP_135461821.1">
    <property type="nucleotide sequence ID" value="NZ_SRLC01000001.1"/>
</dbReference>
<proteinExistence type="predicted"/>
<feature type="region of interest" description="Disordered" evidence="1">
    <location>
        <begin position="85"/>
        <end position="113"/>
    </location>
</feature>
<sequence>MTPSPLYQRPVFWLIVIGLVLLALWYSRRPTADNRAILSPRQEKALEQDLQQQAARRRQDSLATAHADTAAATLYHHGRLAADSARRLHQRTHETTAPSDTSAAELQRELTGY</sequence>
<name>A0A4Z0Q2M1_9BACT</name>
<keyword evidence="2" id="KW-1133">Transmembrane helix</keyword>
<gene>
    <name evidence="3" type="ORF">E5K00_03740</name>
</gene>
<evidence type="ECO:0000313" key="3">
    <source>
        <dbReference type="EMBL" id="TGE24338.1"/>
    </source>
</evidence>
<keyword evidence="2" id="KW-0812">Transmembrane</keyword>
<organism evidence="3 4">
    <name type="scientific">Hymenobacter aquaticus</name>
    <dbReference type="NCBI Taxonomy" id="1867101"/>
    <lineage>
        <taxon>Bacteria</taxon>
        <taxon>Pseudomonadati</taxon>
        <taxon>Bacteroidota</taxon>
        <taxon>Cytophagia</taxon>
        <taxon>Cytophagales</taxon>
        <taxon>Hymenobacteraceae</taxon>
        <taxon>Hymenobacter</taxon>
    </lineage>
</organism>
<comment type="caution">
    <text evidence="3">The sequence shown here is derived from an EMBL/GenBank/DDBJ whole genome shotgun (WGS) entry which is preliminary data.</text>
</comment>
<protein>
    <submittedName>
        <fullName evidence="3">Uncharacterized protein</fullName>
    </submittedName>
</protein>
<feature type="compositionally biased region" description="Polar residues" evidence="1">
    <location>
        <begin position="95"/>
        <end position="104"/>
    </location>
</feature>
<dbReference type="AlphaFoldDB" id="A0A4Z0Q2M1"/>
<reference evidence="3 4" key="1">
    <citation type="submission" date="2019-04" db="EMBL/GenBank/DDBJ databases">
        <authorList>
            <person name="Feng G."/>
            <person name="Zhang J."/>
            <person name="Zhu H."/>
        </authorList>
    </citation>
    <scope>NUCLEOTIDE SEQUENCE [LARGE SCALE GENOMIC DNA]</scope>
    <source>
        <strain evidence="3 4">JCM 31653</strain>
    </source>
</reference>
<keyword evidence="4" id="KW-1185">Reference proteome</keyword>
<dbReference type="EMBL" id="SRLC01000001">
    <property type="protein sequence ID" value="TGE24338.1"/>
    <property type="molecule type" value="Genomic_DNA"/>
</dbReference>
<evidence type="ECO:0000256" key="1">
    <source>
        <dbReference type="SAM" id="MobiDB-lite"/>
    </source>
</evidence>
<dbReference type="Proteomes" id="UP000297549">
    <property type="component" value="Unassembled WGS sequence"/>
</dbReference>
<evidence type="ECO:0000313" key="4">
    <source>
        <dbReference type="Proteomes" id="UP000297549"/>
    </source>
</evidence>